<dbReference type="PANTHER" id="PTHR38454:SF1">
    <property type="entry name" value="INTEGRAL MEMBRANE PROTEIN"/>
    <property type="match status" value="1"/>
</dbReference>
<protein>
    <recommendedName>
        <fullName evidence="5">Membrane protein YfhO</fullName>
    </recommendedName>
</protein>
<dbReference type="RefSeq" id="WP_184935426.1">
    <property type="nucleotide sequence ID" value="NZ_JACHJV010000001.1"/>
</dbReference>
<keyword evidence="2" id="KW-1133">Transmembrane helix</keyword>
<feature type="compositionally biased region" description="Polar residues" evidence="1">
    <location>
        <begin position="663"/>
        <end position="675"/>
    </location>
</feature>
<proteinExistence type="predicted"/>
<feature type="transmembrane region" description="Helical" evidence="2">
    <location>
        <begin position="390"/>
        <end position="409"/>
    </location>
</feature>
<reference evidence="3 4" key="1">
    <citation type="submission" date="2020-08" db="EMBL/GenBank/DDBJ databases">
        <title>Sequencing the genomes of 1000 actinobacteria strains.</title>
        <authorList>
            <person name="Klenk H.-P."/>
        </authorList>
    </citation>
    <scope>NUCLEOTIDE SEQUENCE [LARGE SCALE GENOMIC DNA]</scope>
    <source>
        <strain evidence="3 4">DSM 41654</strain>
    </source>
</reference>
<feature type="transmembrane region" description="Helical" evidence="2">
    <location>
        <begin position="365"/>
        <end position="383"/>
    </location>
</feature>
<sequence>MRRFWRSTSGYPAGPEGESPERVRLAVLGSAGLAVGAYVVALAARRGYPFGHGPRPGSRLTEQVIPLYAHLWDLLRGHGGGDLLVNWNSGYGVPFLPDLATDLLNPFSFLVVLFPRDQVGLAVFLTTLLSIGLGTALMTVFLGRLHPGSPWLRALLATGYGLCAWGLVDGLEQPAWLWGLVSLPLLCLAFDRCVRRTGWPLGAAALALAWVGNFYTAATASLGAGLVLVLRLLLEQRPVRERLCSLGRALAMVTVGIGAAAPVLWVTFEAGRDAVPAAVLHPGTPSLPDYLAQLLPGGLTGRGLPDVFVGVFGLLLVAALPFNRAVRLRERLAWPLALLLVAASFVWRPSQLLWHVATAPEGDPYRSTFVLAGLLTMAAWVCLAHRPGPLALGGGVALLAVLAALTQAQASTGPITWVLLGAGVPVLVGALWALAASASISAPTSISASAGTAERRARGLRRAAAAVLSCAVFAGTSAAAYSVLGPHDREPQDPTAAATASGATPGLAAAQLAAARQLIQRAQDWPATRTDPGPHLFTGNDPMLLGGQGGGYRSDYLPQATAQALHGLGAGWLLQGRQTLSAADPVGQALLAVGSSLQPDLTVRQASAAPLVTVHPPGTLDLPSGASLWARQQALLGATVYQVPALVPGSGPAPTDHGRSGWSLPTTPTGQAGTELTASCSPGRAAYLYAPYLDGQLSWPGGSLTARGEQNATALPIVPLGPVPADGVVRVTVRVELATQVPASPFGCLDPAALSQAVQALRASGARQVRAGGHTITAGLPPGSTGSAVVAVPAVPGWRCGVDGAPPAPAGSAQRLLAVPLGSGASRLTCAFEQPGLAPGLQVTASAVGVWLLVTAWSWWRRRSPAAPAPQVSRPAG</sequence>
<dbReference type="Pfam" id="PF09586">
    <property type="entry name" value="YfhO"/>
    <property type="match status" value="1"/>
</dbReference>
<feature type="transmembrane region" description="Helical" evidence="2">
    <location>
        <begin position="95"/>
        <end position="114"/>
    </location>
</feature>
<organism evidence="3 4">
    <name type="scientific">Kitasatospora kifunensis</name>
    <name type="common">Streptomyces kifunensis</name>
    <dbReference type="NCBI Taxonomy" id="58351"/>
    <lineage>
        <taxon>Bacteria</taxon>
        <taxon>Bacillati</taxon>
        <taxon>Actinomycetota</taxon>
        <taxon>Actinomycetes</taxon>
        <taxon>Kitasatosporales</taxon>
        <taxon>Streptomycetaceae</taxon>
        <taxon>Kitasatospora</taxon>
    </lineage>
</organism>
<feature type="transmembrane region" description="Helical" evidence="2">
    <location>
        <begin position="332"/>
        <end position="350"/>
    </location>
</feature>
<comment type="caution">
    <text evidence="3">The sequence shown here is derived from an EMBL/GenBank/DDBJ whole genome shotgun (WGS) entry which is preliminary data.</text>
</comment>
<feature type="transmembrane region" description="Helical" evidence="2">
    <location>
        <begin position="151"/>
        <end position="168"/>
    </location>
</feature>
<feature type="transmembrane region" description="Helical" evidence="2">
    <location>
        <begin position="214"/>
        <end position="234"/>
    </location>
</feature>
<evidence type="ECO:0000313" key="4">
    <source>
        <dbReference type="Proteomes" id="UP000540506"/>
    </source>
</evidence>
<accession>A0A7W7R252</accession>
<feature type="region of interest" description="Disordered" evidence="1">
    <location>
        <begin position="651"/>
        <end position="675"/>
    </location>
</feature>
<feature type="transmembrane region" description="Helical" evidence="2">
    <location>
        <begin position="25"/>
        <end position="44"/>
    </location>
</feature>
<keyword evidence="2" id="KW-0812">Transmembrane</keyword>
<dbReference type="EMBL" id="JACHJV010000001">
    <property type="protein sequence ID" value="MBB4923411.1"/>
    <property type="molecule type" value="Genomic_DNA"/>
</dbReference>
<evidence type="ECO:0000313" key="3">
    <source>
        <dbReference type="EMBL" id="MBB4923411.1"/>
    </source>
</evidence>
<dbReference type="PANTHER" id="PTHR38454">
    <property type="entry name" value="INTEGRAL MEMBRANE PROTEIN-RELATED"/>
    <property type="match status" value="1"/>
</dbReference>
<keyword evidence="4" id="KW-1185">Reference proteome</keyword>
<evidence type="ECO:0000256" key="2">
    <source>
        <dbReference type="SAM" id="Phobius"/>
    </source>
</evidence>
<feature type="transmembrane region" description="Helical" evidence="2">
    <location>
        <begin position="415"/>
        <end position="442"/>
    </location>
</feature>
<evidence type="ECO:0000256" key="1">
    <source>
        <dbReference type="SAM" id="MobiDB-lite"/>
    </source>
</evidence>
<evidence type="ECO:0008006" key="5">
    <source>
        <dbReference type="Google" id="ProtNLM"/>
    </source>
</evidence>
<dbReference type="AlphaFoldDB" id="A0A7W7R252"/>
<dbReference type="InterPro" id="IPR018580">
    <property type="entry name" value="Uncharacterised_YfhO"/>
</dbReference>
<dbReference type="Proteomes" id="UP000540506">
    <property type="component" value="Unassembled WGS sequence"/>
</dbReference>
<feature type="transmembrane region" description="Helical" evidence="2">
    <location>
        <begin position="303"/>
        <end position="320"/>
    </location>
</feature>
<feature type="transmembrane region" description="Helical" evidence="2">
    <location>
        <begin position="246"/>
        <end position="268"/>
    </location>
</feature>
<feature type="transmembrane region" description="Helical" evidence="2">
    <location>
        <begin position="121"/>
        <end position="145"/>
    </location>
</feature>
<feature type="transmembrane region" description="Helical" evidence="2">
    <location>
        <begin position="463"/>
        <end position="484"/>
    </location>
</feature>
<feature type="transmembrane region" description="Helical" evidence="2">
    <location>
        <begin position="175"/>
        <end position="194"/>
    </location>
</feature>
<keyword evidence="2" id="KW-0472">Membrane</keyword>
<gene>
    <name evidence="3" type="ORF">FHR34_002404</name>
</gene>
<name>A0A7W7R252_KITKI</name>